<dbReference type="GO" id="GO:0004788">
    <property type="term" value="F:thiamine diphosphokinase activity"/>
    <property type="evidence" value="ECO:0007669"/>
    <property type="project" value="UniProtKB-UniRule"/>
</dbReference>
<dbReference type="InterPro" id="IPR036759">
    <property type="entry name" value="TPK_catalytic_sf"/>
</dbReference>
<dbReference type="InterPro" id="IPR006282">
    <property type="entry name" value="Thi_PPkinase"/>
</dbReference>
<dbReference type="GO" id="GO:0005524">
    <property type="term" value="F:ATP binding"/>
    <property type="evidence" value="ECO:0007669"/>
    <property type="project" value="UniProtKB-KW"/>
</dbReference>
<dbReference type="GO" id="GO:0009229">
    <property type="term" value="P:thiamine diphosphate biosynthetic process"/>
    <property type="evidence" value="ECO:0007669"/>
    <property type="project" value="InterPro"/>
</dbReference>
<organism evidence="7 8">
    <name type="scientific">Aedoeadaptatus coxii</name>
    <dbReference type="NCBI Taxonomy" id="755172"/>
    <lineage>
        <taxon>Bacteria</taxon>
        <taxon>Bacillati</taxon>
        <taxon>Bacillota</taxon>
        <taxon>Tissierellia</taxon>
        <taxon>Tissierellales</taxon>
        <taxon>Peptoniphilaceae</taxon>
        <taxon>Aedoeadaptatus</taxon>
    </lineage>
</organism>
<dbReference type="PATRIC" id="fig|755172.3.peg.1575"/>
<dbReference type="GO" id="GO:0030975">
    <property type="term" value="F:thiamine binding"/>
    <property type="evidence" value="ECO:0007669"/>
    <property type="project" value="InterPro"/>
</dbReference>
<dbReference type="Pfam" id="PF04265">
    <property type="entry name" value="TPK_B1_binding"/>
    <property type="match status" value="1"/>
</dbReference>
<evidence type="ECO:0000259" key="6">
    <source>
        <dbReference type="SMART" id="SM00983"/>
    </source>
</evidence>
<dbReference type="Proteomes" id="UP000070442">
    <property type="component" value="Unassembled WGS sequence"/>
</dbReference>
<proteinExistence type="predicted"/>
<dbReference type="SUPFAM" id="SSF63999">
    <property type="entry name" value="Thiamin pyrophosphokinase, catalytic domain"/>
    <property type="match status" value="1"/>
</dbReference>
<dbReference type="OrthoDB" id="9804377at2"/>
<dbReference type="STRING" id="755172.HMPREF1863_01613"/>
<protein>
    <recommendedName>
        <fullName evidence="5">Thiamine diphosphokinase</fullName>
        <ecNumber evidence="5">2.7.6.2</ecNumber>
    </recommendedName>
</protein>
<reference evidence="8" key="1">
    <citation type="submission" date="2016-01" db="EMBL/GenBank/DDBJ databases">
        <authorList>
            <person name="Mitreva M."/>
            <person name="Pepin K.H."/>
            <person name="Mihindukulasuriya K.A."/>
            <person name="Fulton R."/>
            <person name="Fronick C."/>
            <person name="O'Laughlin M."/>
            <person name="Miner T."/>
            <person name="Herter B."/>
            <person name="Rosa B.A."/>
            <person name="Cordes M."/>
            <person name="Tomlinson C."/>
            <person name="Wollam A."/>
            <person name="Palsikar V.B."/>
            <person name="Mardis E.R."/>
            <person name="Wilson R.K."/>
        </authorList>
    </citation>
    <scope>NUCLEOTIDE SEQUENCE [LARGE SCALE GENOMIC DNA]</scope>
    <source>
        <strain evidence="8">DNF00729</strain>
    </source>
</reference>
<dbReference type="EMBL" id="LSDG01000045">
    <property type="protein sequence ID" value="KXB65105.1"/>
    <property type="molecule type" value="Genomic_DNA"/>
</dbReference>
<dbReference type="AlphaFoldDB" id="A0A134ABQ7"/>
<dbReference type="PANTHER" id="PTHR41299:SF1">
    <property type="entry name" value="THIAMINE PYROPHOSPHOKINASE"/>
    <property type="match status" value="1"/>
</dbReference>
<keyword evidence="3 7" id="KW-0418">Kinase</keyword>
<dbReference type="InterPro" id="IPR036371">
    <property type="entry name" value="TPK_B1-bd_sf"/>
</dbReference>
<keyword evidence="2" id="KW-0547">Nucleotide-binding</keyword>
<dbReference type="InterPro" id="IPR007373">
    <property type="entry name" value="Thiamin_PyroPKinase_B1-bd"/>
</dbReference>
<evidence type="ECO:0000313" key="7">
    <source>
        <dbReference type="EMBL" id="KXB65105.1"/>
    </source>
</evidence>
<dbReference type="CDD" id="cd07995">
    <property type="entry name" value="TPK"/>
    <property type="match status" value="1"/>
</dbReference>
<name>A0A134ABQ7_9FIRM</name>
<evidence type="ECO:0000256" key="3">
    <source>
        <dbReference type="ARBA" id="ARBA00022777"/>
    </source>
</evidence>
<dbReference type="Pfam" id="PF04263">
    <property type="entry name" value="TPK_catalytic"/>
    <property type="match status" value="1"/>
</dbReference>
<feature type="domain" description="Thiamin pyrophosphokinase thiamin-binding" evidence="6">
    <location>
        <begin position="140"/>
        <end position="204"/>
    </location>
</feature>
<keyword evidence="1" id="KW-0808">Transferase</keyword>
<evidence type="ECO:0000256" key="1">
    <source>
        <dbReference type="ARBA" id="ARBA00022679"/>
    </source>
</evidence>
<comment type="caution">
    <text evidence="7">The sequence shown here is derived from an EMBL/GenBank/DDBJ whole genome shotgun (WGS) entry which is preliminary data.</text>
</comment>
<dbReference type="InterPro" id="IPR053149">
    <property type="entry name" value="TPK"/>
</dbReference>
<dbReference type="InterPro" id="IPR007371">
    <property type="entry name" value="TPK_catalytic"/>
</dbReference>
<dbReference type="SUPFAM" id="SSF63862">
    <property type="entry name" value="Thiamin pyrophosphokinase, substrate-binding domain"/>
    <property type="match status" value="1"/>
</dbReference>
<dbReference type="Gene3D" id="3.40.50.10240">
    <property type="entry name" value="Thiamin pyrophosphokinase, catalytic domain"/>
    <property type="match status" value="1"/>
</dbReference>
<evidence type="ECO:0000256" key="4">
    <source>
        <dbReference type="ARBA" id="ARBA00022840"/>
    </source>
</evidence>
<keyword evidence="8" id="KW-1185">Reference proteome</keyword>
<evidence type="ECO:0000256" key="2">
    <source>
        <dbReference type="ARBA" id="ARBA00022741"/>
    </source>
</evidence>
<keyword evidence="4" id="KW-0067">ATP-binding</keyword>
<dbReference type="NCBIfam" id="TIGR01378">
    <property type="entry name" value="thi_PPkinase"/>
    <property type="match status" value="1"/>
</dbReference>
<sequence>MKRGLIVTGGNKPSRELLFREIHWADIIICADSGFDSMADHRDKIVLVIGDFDSTHRREALEKLDVPVEVLSPMKDETDTEMAFLRMLKYELDEIHLLGGMGSRWDHSLATVLSLEAYLNRCKCIKMIDEQNELQMVLPGTYPVEKGDYHYFSVIPISDSVVFSTHGFKYEVSKLEILRKKTRGVSNEIIEQNAFITLHKGTALFIKSKDA</sequence>
<dbReference type="EC" id="2.7.6.2" evidence="5"/>
<gene>
    <name evidence="7" type="ORF">HMPREF1863_01613</name>
</gene>
<evidence type="ECO:0000256" key="5">
    <source>
        <dbReference type="NCBIfam" id="TIGR01378"/>
    </source>
</evidence>
<dbReference type="GO" id="GO:0006772">
    <property type="term" value="P:thiamine metabolic process"/>
    <property type="evidence" value="ECO:0007669"/>
    <property type="project" value="UniProtKB-UniRule"/>
</dbReference>
<accession>A0A134ABQ7</accession>
<dbReference type="RefSeq" id="WP_068369405.1">
    <property type="nucleotide sequence ID" value="NZ_CAMQER010000041.1"/>
</dbReference>
<evidence type="ECO:0000313" key="8">
    <source>
        <dbReference type="Proteomes" id="UP000070442"/>
    </source>
</evidence>
<dbReference type="SMART" id="SM00983">
    <property type="entry name" value="TPK_B1_binding"/>
    <property type="match status" value="1"/>
</dbReference>
<dbReference type="GO" id="GO:0016301">
    <property type="term" value="F:kinase activity"/>
    <property type="evidence" value="ECO:0007669"/>
    <property type="project" value="UniProtKB-KW"/>
</dbReference>
<dbReference type="PANTHER" id="PTHR41299">
    <property type="entry name" value="THIAMINE PYROPHOSPHOKINASE"/>
    <property type="match status" value="1"/>
</dbReference>